<dbReference type="Gene3D" id="1.10.1220.10">
    <property type="entry name" value="Met repressor-like"/>
    <property type="match status" value="1"/>
</dbReference>
<reference evidence="2 3" key="1">
    <citation type="submission" date="2020-08" db="EMBL/GenBank/DDBJ databases">
        <title>Genomic Encyclopedia of Type Strains, Phase IV (KMG-IV): sequencing the most valuable type-strain genomes for metagenomic binning, comparative biology and taxonomic classification.</title>
        <authorList>
            <person name="Goeker M."/>
        </authorList>
    </citation>
    <scope>NUCLEOTIDE SEQUENCE [LARGE SCALE GENOMIC DNA]</scope>
    <source>
        <strain evidence="2 3">DSM 27939</strain>
    </source>
</reference>
<dbReference type="AlphaFoldDB" id="A0A7W8JX28"/>
<dbReference type="InterPro" id="IPR013321">
    <property type="entry name" value="Arc_rbn_hlx_hlx"/>
</dbReference>
<evidence type="ECO:0000313" key="3">
    <source>
        <dbReference type="Proteomes" id="UP000552709"/>
    </source>
</evidence>
<dbReference type="EMBL" id="JACHFL010000011">
    <property type="protein sequence ID" value="MBB5364585.1"/>
    <property type="molecule type" value="Genomic_DNA"/>
</dbReference>
<dbReference type="SUPFAM" id="SSF47598">
    <property type="entry name" value="Ribbon-helix-helix"/>
    <property type="match status" value="1"/>
</dbReference>
<gene>
    <name evidence="2" type="ORF">HNQ08_003698</name>
</gene>
<accession>A0A7W8JX28</accession>
<proteinExistence type="predicted"/>
<dbReference type="RefSeq" id="WP_184135172.1">
    <property type="nucleotide sequence ID" value="NZ_JACHFL010000011.1"/>
</dbReference>
<name>A0A7W8JX28_9DEIO</name>
<evidence type="ECO:0008006" key="4">
    <source>
        <dbReference type="Google" id="ProtNLM"/>
    </source>
</evidence>
<dbReference type="InterPro" id="IPR010985">
    <property type="entry name" value="Ribbon_hlx_hlx"/>
</dbReference>
<keyword evidence="3" id="KW-1185">Reference proteome</keyword>
<feature type="region of interest" description="Disordered" evidence="1">
    <location>
        <begin position="1"/>
        <end position="50"/>
    </location>
</feature>
<organism evidence="2 3">
    <name type="scientific">Deinococcus humi</name>
    <dbReference type="NCBI Taxonomy" id="662880"/>
    <lineage>
        <taxon>Bacteria</taxon>
        <taxon>Thermotogati</taxon>
        <taxon>Deinococcota</taxon>
        <taxon>Deinococci</taxon>
        <taxon>Deinococcales</taxon>
        <taxon>Deinococcaceae</taxon>
        <taxon>Deinococcus</taxon>
    </lineage>
</organism>
<evidence type="ECO:0000256" key="1">
    <source>
        <dbReference type="SAM" id="MobiDB-lite"/>
    </source>
</evidence>
<dbReference type="Proteomes" id="UP000552709">
    <property type="component" value="Unassembled WGS sequence"/>
</dbReference>
<protein>
    <recommendedName>
        <fullName evidence="4">CopG family transcriptional regulator</fullName>
    </recommendedName>
</protein>
<feature type="compositionally biased region" description="Basic and acidic residues" evidence="1">
    <location>
        <begin position="8"/>
        <end position="17"/>
    </location>
</feature>
<evidence type="ECO:0000313" key="2">
    <source>
        <dbReference type="EMBL" id="MBB5364585.1"/>
    </source>
</evidence>
<comment type="caution">
    <text evidence="2">The sequence shown here is derived from an EMBL/GenBank/DDBJ whole genome shotgun (WGS) entry which is preliminary data.</text>
</comment>
<dbReference type="GO" id="GO:0006355">
    <property type="term" value="P:regulation of DNA-templated transcription"/>
    <property type="evidence" value="ECO:0007669"/>
    <property type="project" value="InterPro"/>
</dbReference>
<sequence length="94" mass="10197">MTKSKRPKLGDVLRTGEKAAPVPTPAAIPDASQQGRGKAQGTPPPVDAPAEKMVQLNVTVPPELRRAVRIKALQQGVEVSTVVRQLLQQWLDRK</sequence>